<feature type="transmembrane region" description="Helical" evidence="6">
    <location>
        <begin position="244"/>
        <end position="266"/>
    </location>
</feature>
<organism evidence="7 8">
    <name type="scientific">Actinomadura fulvescens</name>
    <dbReference type="NCBI Taxonomy" id="46160"/>
    <lineage>
        <taxon>Bacteria</taxon>
        <taxon>Bacillati</taxon>
        <taxon>Actinomycetota</taxon>
        <taxon>Actinomycetes</taxon>
        <taxon>Streptosporangiales</taxon>
        <taxon>Thermomonosporaceae</taxon>
        <taxon>Actinomadura</taxon>
    </lineage>
</organism>
<reference evidence="8" key="1">
    <citation type="journal article" date="2019" name="Int. J. Syst. Evol. Microbiol.">
        <title>The Global Catalogue of Microorganisms (GCM) 10K type strain sequencing project: providing services to taxonomists for standard genome sequencing and annotation.</title>
        <authorList>
            <consortium name="The Broad Institute Genomics Platform"/>
            <consortium name="The Broad Institute Genome Sequencing Center for Infectious Disease"/>
            <person name="Wu L."/>
            <person name="Ma J."/>
        </authorList>
    </citation>
    <scope>NUCLEOTIDE SEQUENCE [LARGE SCALE GENOMIC DNA]</scope>
    <source>
        <strain evidence="8">JCM 6833</strain>
    </source>
</reference>
<comment type="caution">
    <text evidence="7">The sequence shown here is derived from an EMBL/GenBank/DDBJ whole genome shotgun (WGS) entry which is preliminary data.</text>
</comment>
<evidence type="ECO:0000256" key="5">
    <source>
        <dbReference type="ARBA" id="ARBA00023136"/>
    </source>
</evidence>
<keyword evidence="4 6" id="KW-1133">Transmembrane helix</keyword>
<feature type="transmembrane region" description="Helical" evidence="6">
    <location>
        <begin position="307"/>
        <end position="329"/>
    </location>
</feature>
<dbReference type="EMBL" id="BAAATD010000007">
    <property type="protein sequence ID" value="GAA2610964.1"/>
    <property type="molecule type" value="Genomic_DNA"/>
</dbReference>
<dbReference type="PANTHER" id="PTHR39087">
    <property type="entry name" value="UPF0104 MEMBRANE PROTEIN MJ1595"/>
    <property type="match status" value="1"/>
</dbReference>
<sequence>METLAAGAQRAAPARLLMPGGDAAAPALRRTFRSAFRWTYRSPYAVTAILLAVAVSVMVALNGSTLLFSLAMAFRNVHWGIVPALAALSVLHYVLAAVTLRGAAGHRLPLYTTTLAQFTAAAANRVTPGGLGAVAVNTRYLVCRGIPLSRAAVAVAVMQVVGVPADLLLMGVVLGIDGGDGRMLGALGAHAARVTETLPPWPVLAAVGVVLPAAFLWGRRAARSAAVGRTLGGLTDLCRRPADLALTVGASAATTFVMGLAFALSVLAVPGAAGPDDTVALVAAYLVGAAAGAALPAPGGLGSTEAALVAALAALGIAAGPALQAVLLFRAVTFWAPVPIGLMTCRTLRGGDVSPAPAVPGGLGTRV</sequence>
<evidence type="ECO:0000256" key="2">
    <source>
        <dbReference type="ARBA" id="ARBA00022475"/>
    </source>
</evidence>
<dbReference type="PANTHER" id="PTHR39087:SF2">
    <property type="entry name" value="UPF0104 MEMBRANE PROTEIN MJ1595"/>
    <property type="match status" value="1"/>
</dbReference>
<evidence type="ECO:0000313" key="7">
    <source>
        <dbReference type="EMBL" id="GAA2610964.1"/>
    </source>
</evidence>
<feature type="transmembrane region" description="Helical" evidence="6">
    <location>
        <begin position="77"/>
        <end position="100"/>
    </location>
</feature>
<comment type="subcellular location">
    <subcellularLocation>
        <location evidence="1">Cell membrane</location>
        <topology evidence="1">Multi-pass membrane protein</topology>
    </subcellularLocation>
</comment>
<keyword evidence="2" id="KW-1003">Cell membrane</keyword>
<feature type="transmembrane region" description="Helical" evidence="6">
    <location>
        <begin position="201"/>
        <end position="218"/>
    </location>
</feature>
<accession>A0ABP6CDK9</accession>
<feature type="transmembrane region" description="Helical" evidence="6">
    <location>
        <begin position="278"/>
        <end position="295"/>
    </location>
</feature>
<evidence type="ECO:0000256" key="1">
    <source>
        <dbReference type="ARBA" id="ARBA00004651"/>
    </source>
</evidence>
<dbReference type="InterPro" id="IPR022791">
    <property type="entry name" value="L-PG_synthase/AglD"/>
</dbReference>
<feature type="transmembrane region" description="Helical" evidence="6">
    <location>
        <begin position="151"/>
        <end position="176"/>
    </location>
</feature>
<keyword evidence="3 6" id="KW-0812">Transmembrane</keyword>
<dbReference type="Pfam" id="PF03706">
    <property type="entry name" value="LPG_synthase_TM"/>
    <property type="match status" value="1"/>
</dbReference>
<name>A0ABP6CDK9_9ACTN</name>
<dbReference type="RefSeq" id="WP_344544888.1">
    <property type="nucleotide sequence ID" value="NZ_BAAATD010000007.1"/>
</dbReference>
<proteinExistence type="predicted"/>
<feature type="transmembrane region" description="Helical" evidence="6">
    <location>
        <begin position="44"/>
        <end position="71"/>
    </location>
</feature>
<keyword evidence="8" id="KW-1185">Reference proteome</keyword>
<evidence type="ECO:0000256" key="3">
    <source>
        <dbReference type="ARBA" id="ARBA00022692"/>
    </source>
</evidence>
<gene>
    <name evidence="7" type="ORF">GCM10010411_51760</name>
</gene>
<evidence type="ECO:0008006" key="9">
    <source>
        <dbReference type="Google" id="ProtNLM"/>
    </source>
</evidence>
<evidence type="ECO:0000256" key="6">
    <source>
        <dbReference type="SAM" id="Phobius"/>
    </source>
</evidence>
<dbReference type="Proteomes" id="UP001501509">
    <property type="component" value="Unassembled WGS sequence"/>
</dbReference>
<keyword evidence="5 6" id="KW-0472">Membrane</keyword>
<evidence type="ECO:0000313" key="8">
    <source>
        <dbReference type="Proteomes" id="UP001501509"/>
    </source>
</evidence>
<protein>
    <recommendedName>
        <fullName evidence="9">Integral membrane protein</fullName>
    </recommendedName>
</protein>
<evidence type="ECO:0000256" key="4">
    <source>
        <dbReference type="ARBA" id="ARBA00022989"/>
    </source>
</evidence>